<evidence type="ECO:0000256" key="7">
    <source>
        <dbReference type="SAM" id="MobiDB-lite"/>
    </source>
</evidence>
<organism evidence="10 11">
    <name type="scientific">Radiobacillus deserti</name>
    <dbReference type="NCBI Taxonomy" id="2594883"/>
    <lineage>
        <taxon>Bacteria</taxon>
        <taxon>Bacillati</taxon>
        <taxon>Bacillota</taxon>
        <taxon>Bacilli</taxon>
        <taxon>Bacillales</taxon>
        <taxon>Bacillaceae</taxon>
        <taxon>Radiobacillus</taxon>
    </lineage>
</organism>
<evidence type="ECO:0000256" key="6">
    <source>
        <dbReference type="ARBA" id="ARBA00038076"/>
    </source>
</evidence>
<name>A0A516KCB0_9BACI</name>
<dbReference type="Proteomes" id="UP000315215">
    <property type="component" value="Chromosome"/>
</dbReference>
<evidence type="ECO:0000256" key="1">
    <source>
        <dbReference type="ARBA" id="ARBA00004651"/>
    </source>
</evidence>
<evidence type="ECO:0000256" key="5">
    <source>
        <dbReference type="ARBA" id="ARBA00023136"/>
    </source>
</evidence>
<dbReference type="OrthoDB" id="51951at2"/>
<feature type="transmembrane region" description="Helical" evidence="8">
    <location>
        <begin position="299"/>
        <end position="324"/>
    </location>
</feature>
<feature type="transmembrane region" description="Helical" evidence="8">
    <location>
        <begin position="345"/>
        <end position="370"/>
    </location>
</feature>
<evidence type="ECO:0000313" key="11">
    <source>
        <dbReference type="Proteomes" id="UP000315215"/>
    </source>
</evidence>
<protein>
    <submittedName>
        <fullName evidence="10">ABC transporter permease</fullName>
    </submittedName>
</protein>
<dbReference type="RefSeq" id="WP_143891772.1">
    <property type="nucleotide sequence ID" value="NZ_CP041666.1"/>
</dbReference>
<feature type="region of interest" description="Disordered" evidence="7">
    <location>
        <begin position="583"/>
        <end position="605"/>
    </location>
</feature>
<feature type="compositionally biased region" description="Basic and acidic residues" evidence="7">
    <location>
        <begin position="592"/>
        <end position="605"/>
    </location>
</feature>
<dbReference type="PANTHER" id="PTHR30572:SF4">
    <property type="entry name" value="ABC TRANSPORTER PERMEASE YTRF"/>
    <property type="match status" value="1"/>
</dbReference>
<dbReference type="PANTHER" id="PTHR30572">
    <property type="entry name" value="MEMBRANE COMPONENT OF TRANSPORTER-RELATED"/>
    <property type="match status" value="1"/>
</dbReference>
<keyword evidence="2" id="KW-1003">Cell membrane</keyword>
<dbReference type="GO" id="GO:0022857">
    <property type="term" value="F:transmembrane transporter activity"/>
    <property type="evidence" value="ECO:0007669"/>
    <property type="project" value="TreeGrafter"/>
</dbReference>
<sequence>MAIIKIILRKMINNRWLTGSLFLGLLLTVSLVSSIPTYMSAVFHTLLSSELEDYYVEEQQYPGEFSYSVNFTKDKDIKVSNMYVEIEDWHNQLIKETDIPLSAHTEILSSVAMAVDFPDKEATTDQKSGRVLGLSNLEEHITITDGTFPKDQLVEGVYEAIVPEQALLERDMVLGDTFLLNKGDTEIRIKPVGTFVAKDPRDPYWVSLSPEAYSKDFIISESLYRTSFLKEHVKLLETIKFVSAFDYMQLYKEDIPTLLQLEHKVKEEVSNKLDTILLIDFPTKDLIGSYELKGKQLTIMLWSLNVPVLVMLGIYLFMVSRLIINRQMNEIAVLASRGAKRTQILLIYFLEVSMLGAIAFVLGPPIGLFLCKILGATNGFLEFVQRTSLPIQLEPQSFLYGFLAVLAAIVMVMIPVFQASNRSIINQKQQLADQAKGYKWYSVLLDVTLLSVAMYGWYAFKENQMLYTAQSAELPIDPTLFFLPAIFIIGLGLFILRIYPFLLKLINKLGDRFWSISLYATFVQVSRSAKQYQFFMVFLIMTIGMGVFSASAARTINSNLEEQIRYENGADITVETKWESNAIPAGSYGSQETREDAENPEREKPQQAEAVVYTEPPFEPFQNIDGIEEVTKVFEKEGVKVEANGNTIFTGQLMAIEPKGFGETAWFKPTLLDHHWYQYLNLLAKEPSSILLSTATAKSLGAKVGDYVTMQWDGSGSAEFVVYGIVDYWPAFNPNEKKENDEKPSLVVANLPFVQNVMGLEPYDVWLKAGEEASRVEIYNSMKKEKLPIVNMKDIYPNLIELKNSAFLLGLNGMLTLGFIISILLSFIGFLLYWTVTLKSRTLQYGVYRAMGIPMPKLISILVWEQLMTSGVACMLGIFVGGVTSRLFVPLFQLSFDPVDVVPPFEVIFSASDELKIYLFVLVMLGIGLSLLIVLLRKINIHQAVKLGEDA</sequence>
<feature type="transmembrane region" description="Helical" evidence="8">
    <location>
        <begin position="917"/>
        <end position="936"/>
    </location>
</feature>
<feature type="transmembrane region" description="Helical" evidence="8">
    <location>
        <begin position="534"/>
        <end position="553"/>
    </location>
</feature>
<accession>A0A516KCB0</accession>
<evidence type="ECO:0000259" key="9">
    <source>
        <dbReference type="Pfam" id="PF02687"/>
    </source>
</evidence>
<feature type="domain" description="ABC3 transporter permease C-terminal" evidence="9">
    <location>
        <begin position="819"/>
        <end position="939"/>
    </location>
</feature>
<keyword evidence="5 8" id="KW-0472">Membrane</keyword>
<dbReference type="GO" id="GO:0005886">
    <property type="term" value="C:plasma membrane"/>
    <property type="evidence" value="ECO:0007669"/>
    <property type="project" value="UniProtKB-SubCell"/>
</dbReference>
<reference evidence="10 11" key="1">
    <citation type="submission" date="2019-07" db="EMBL/GenBank/DDBJ databases">
        <authorList>
            <person name="Li J."/>
        </authorList>
    </citation>
    <scope>NUCLEOTIDE SEQUENCE [LARGE SCALE GENOMIC DNA]</scope>
    <source>
        <strain evidence="10 11">TKL69</strain>
    </source>
</reference>
<dbReference type="AlphaFoldDB" id="A0A516KCB0"/>
<dbReference type="EMBL" id="CP041666">
    <property type="protein sequence ID" value="QDP39022.1"/>
    <property type="molecule type" value="Genomic_DNA"/>
</dbReference>
<comment type="similarity">
    <text evidence="6">Belongs to the ABC-4 integral membrane protein family.</text>
</comment>
<keyword evidence="4 8" id="KW-1133">Transmembrane helix</keyword>
<feature type="transmembrane region" description="Helical" evidence="8">
    <location>
        <begin position="398"/>
        <end position="417"/>
    </location>
</feature>
<keyword evidence="3 8" id="KW-0812">Transmembrane</keyword>
<evidence type="ECO:0000256" key="4">
    <source>
        <dbReference type="ARBA" id="ARBA00022989"/>
    </source>
</evidence>
<feature type="transmembrane region" description="Helical" evidence="8">
    <location>
        <begin position="480"/>
        <end position="499"/>
    </location>
</feature>
<feature type="domain" description="ABC3 transporter permease C-terminal" evidence="9">
    <location>
        <begin position="309"/>
        <end position="418"/>
    </location>
</feature>
<dbReference type="Pfam" id="PF02687">
    <property type="entry name" value="FtsX"/>
    <property type="match status" value="2"/>
</dbReference>
<dbReference type="KEGG" id="aqt:FN924_01610"/>
<comment type="subcellular location">
    <subcellularLocation>
        <location evidence="1">Cell membrane</location>
        <topology evidence="1">Multi-pass membrane protein</topology>
    </subcellularLocation>
</comment>
<evidence type="ECO:0000313" key="10">
    <source>
        <dbReference type="EMBL" id="QDP39022.1"/>
    </source>
</evidence>
<evidence type="ECO:0000256" key="3">
    <source>
        <dbReference type="ARBA" id="ARBA00022692"/>
    </source>
</evidence>
<feature type="transmembrane region" description="Helical" evidence="8">
    <location>
        <begin position="807"/>
        <end position="834"/>
    </location>
</feature>
<dbReference type="InterPro" id="IPR003838">
    <property type="entry name" value="ABC3_permease_C"/>
</dbReference>
<gene>
    <name evidence="10" type="ORF">FN924_01610</name>
</gene>
<evidence type="ECO:0000256" key="8">
    <source>
        <dbReference type="SAM" id="Phobius"/>
    </source>
</evidence>
<dbReference type="InterPro" id="IPR050250">
    <property type="entry name" value="Macrolide_Exporter_MacB"/>
</dbReference>
<proteinExistence type="inferred from homology"/>
<feature type="transmembrane region" description="Helical" evidence="8">
    <location>
        <begin position="867"/>
        <end position="889"/>
    </location>
</feature>
<evidence type="ECO:0000256" key="2">
    <source>
        <dbReference type="ARBA" id="ARBA00022475"/>
    </source>
</evidence>
<feature type="transmembrane region" description="Helical" evidence="8">
    <location>
        <begin position="438"/>
        <end position="460"/>
    </location>
</feature>
<keyword evidence="11" id="KW-1185">Reference proteome</keyword>